<evidence type="ECO:0000313" key="3">
    <source>
        <dbReference type="EMBL" id="REE95972.1"/>
    </source>
</evidence>
<proteinExistence type="predicted"/>
<comment type="caution">
    <text evidence="3">The sequence shown here is derived from an EMBL/GenBank/DDBJ whole genome shotgun (WGS) entry which is preliminary data.</text>
</comment>
<dbReference type="NCBIfam" id="TIGR02679">
    <property type="entry name" value="TIGR02679 family protein"/>
    <property type="match status" value="1"/>
</dbReference>
<evidence type="ECO:0000313" key="4">
    <source>
        <dbReference type="Proteomes" id="UP000256661"/>
    </source>
</evidence>
<reference evidence="3 4" key="1">
    <citation type="submission" date="2018-08" db="EMBL/GenBank/DDBJ databases">
        <title>Sequencing the genomes of 1000 actinobacteria strains.</title>
        <authorList>
            <person name="Klenk H.-P."/>
        </authorList>
    </citation>
    <scope>NUCLEOTIDE SEQUENCE [LARGE SCALE GENOMIC DNA]</scope>
    <source>
        <strain evidence="3 4">DSM 43927</strain>
    </source>
</reference>
<dbReference type="Pfam" id="PF11796">
    <property type="entry name" value="DUF3323"/>
    <property type="match status" value="1"/>
</dbReference>
<dbReference type="Proteomes" id="UP000256661">
    <property type="component" value="Unassembled WGS sequence"/>
</dbReference>
<dbReference type="Pfam" id="PF09664">
    <property type="entry name" value="DUF2399"/>
    <property type="match status" value="1"/>
</dbReference>
<keyword evidence="4" id="KW-1185">Reference proteome</keyword>
<gene>
    <name evidence="3" type="ORF">DFJ69_1391</name>
</gene>
<feature type="domain" description="DUF2399" evidence="1">
    <location>
        <begin position="263"/>
        <end position="414"/>
    </location>
</feature>
<dbReference type="RefSeq" id="WP_116021694.1">
    <property type="nucleotide sequence ID" value="NZ_QTTT01000001.1"/>
</dbReference>
<accession>A0A3D9SJ75</accession>
<evidence type="ECO:0000259" key="1">
    <source>
        <dbReference type="Pfam" id="PF09664"/>
    </source>
</evidence>
<dbReference type="InterPro" id="IPR024465">
    <property type="entry name" value="DUF2399"/>
</dbReference>
<evidence type="ECO:0000259" key="2">
    <source>
        <dbReference type="Pfam" id="PF11796"/>
    </source>
</evidence>
<sequence length="419" mass="45057">MTSDPADRLSRLLGGTDTDWLRARVRRRLERGKPLTGKVVHSAASETERQAIERLLGRRASTARSLSVSLDDVDQVLRRSGLCPGGLAFAVELLDGPVQDIAGRAAAEAASWKHARARFDMVVQERSELIGWRNRLDAIGLIRRLTSDPGTARAHLDRLASVVERLPSPGVPLGRLAAETCGDAHALDDGPLATLALSAARALGGLPFRADGGAESRRKAWARVGVHLDELSSTALCIGLHGDDRTPLGRILAASRSWGEPVALTLRQLRRHDGGLMSPGLVRICENPSVVAAAADALGDRCAPLVCVNGQPSLAVWRLLELLADGGAEFAYHGDFDWGGIEIAAAVRRRVGWRPWRYDVVSYLAAVDRVSDSAASLDERRSETPWDPALSAVVADRAVRVEEEIVLGDLLTDLAERPG</sequence>
<dbReference type="InterPro" id="IPR024466">
    <property type="entry name" value="CHP02679_N"/>
</dbReference>
<dbReference type="AlphaFoldDB" id="A0A3D9SJ75"/>
<dbReference type="InterPro" id="IPR013495">
    <property type="entry name" value="CHP02679"/>
</dbReference>
<dbReference type="EMBL" id="QTTT01000001">
    <property type="protein sequence ID" value="REE95972.1"/>
    <property type="molecule type" value="Genomic_DNA"/>
</dbReference>
<protein>
    <submittedName>
        <fullName evidence="3">Uncharacterized protein (TIGR02679 family)</fullName>
    </submittedName>
</protein>
<feature type="domain" description="Conserved hypothetical protein CHP02679 N terminus" evidence="2">
    <location>
        <begin position="35"/>
        <end position="241"/>
    </location>
</feature>
<dbReference type="OrthoDB" id="8188786at2"/>
<organism evidence="3 4">
    <name type="scientific">Thermomonospora umbrina</name>
    <dbReference type="NCBI Taxonomy" id="111806"/>
    <lineage>
        <taxon>Bacteria</taxon>
        <taxon>Bacillati</taxon>
        <taxon>Actinomycetota</taxon>
        <taxon>Actinomycetes</taxon>
        <taxon>Streptosporangiales</taxon>
        <taxon>Thermomonosporaceae</taxon>
        <taxon>Thermomonospora</taxon>
    </lineage>
</organism>
<name>A0A3D9SJ75_9ACTN</name>